<gene>
    <name evidence="2" type="ORF">IRJ16_03640</name>
</gene>
<keyword evidence="1" id="KW-0732">Signal</keyword>
<name>A0A929PW41_9SPHI</name>
<protein>
    <submittedName>
        <fullName evidence="2">Carboxypeptidase-like regulatory domain-containing protein</fullName>
    </submittedName>
</protein>
<keyword evidence="2" id="KW-0645">Protease</keyword>
<evidence type="ECO:0000256" key="1">
    <source>
        <dbReference type="SAM" id="SignalP"/>
    </source>
</evidence>
<evidence type="ECO:0000313" key="3">
    <source>
        <dbReference type="Proteomes" id="UP000622475"/>
    </source>
</evidence>
<comment type="caution">
    <text evidence="2">The sequence shown here is derived from an EMBL/GenBank/DDBJ whole genome shotgun (WGS) entry which is preliminary data.</text>
</comment>
<organism evidence="2 3">
    <name type="scientific">Mucilaginibacter myungsuensis</name>
    <dbReference type="NCBI Taxonomy" id="649104"/>
    <lineage>
        <taxon>Bacteria</taxon>
        <taxon>Pseudomonadati</taxon>
        <taxon>Bacteroidota</taxon>
        <taxon>Sphingobacteriia</taxon>
        <taxon>Sphingobacteriales</taxon>
        <taxon>Sphingobacteriaceae</taxon>
        <taxon>Mucilaginibacter</taxon>
    </lineage>
</organism>
<dbReference type="Proteomes" id="UP000622475">
    <property type="component" value="Unassembled WGS sequence"/>
</dbReference>
<sequence>MLKNLILLLTLFPATLFAQSTISGRVVSMANKNGVAAASVFLSNTSIGTNTLPDGTYTLKNVRNGQYDLVVTCVGYEPHHYTVLINNTDKAVDVIELMPKVTELKEVTIKYDPKDLNSDKANNALRKIQLARFTAEFLGRTANASECKLLNPDILDLYHDPKDNSLRANAPDFLLIQNDALGYKIKYLLTDFYFTPKTGDVYYVGSFIFEPLTGDEASQRKWMRNRVAAYKGSDMHFLRACIIDMVTEEGFTVYSLTRKNNDARQPDSVIKAKATAFKMAGFDRGVRDSLKYWAEQANMPKYTEIRSNKPVPTRDYIRLTQTKGLFAIGYPGKLQIRYKTRALNALISFYEPFSFFDNNGVIVNPRSNTMEGAWAFQRVADLLPVDYELPISLND</sequence>
<keyword evidence="2" id="KW-0121">Carboxypeptidase</keyword>
<proteinExistence type="predicted"/>
<dbReference type="GO" id="GO:0004180">
    <property type="term" value="F:carboxypeptidase activity"/>
    <property type="evidence" value="ECO:0007669"/>
    <property type="project" value="UniProtKB-KW"/>
</dbReference>
<dbReference type="Pfam" id="PF13715">
    <property type="entry name" value="CarbopepD_reg_2"/>
    <property type="match status" value="1"/>
</dbReference>
<dbReference type="Gene3D" id="2.60.40.1120">
    <property type="entry name" value="Carboxypeptidase-like, regulatory domain"/>
    <property type="match status" value="1"/>
</dbReference>
<dbReference type="InterPro" id="IPR008969">
    <property type="entry name" value="CarboxyPept-like_regulatory"/>
</dbReference>
<reference evidence="2" key="1">
    <citation type="submission" date="2020-10" db="EMBL/GenBank/DDBJ databases">
        <title>Mucilaginibacter mali sp. nov., isolated from rhizosphere soil of apple orchard.</title>
        <authorList>
            <person name="Lee J.-S."/>
            <person name="Kim H.S."/>
            <person name="Kim J.-S."/>
        </authorList>
    </citation>
    <scope>NUCLEOTIDE SEQUENCE</scope>
    <source>
        <strain evidence="2">KCTC 22746</strain>
    </source>
</reference>
<evidence type="ECO:0000313" key="2">
    <source>
        <dbReference type="EMBL" id="MBE9660965.1"/>
    </source>
</evidence>
<keyword evidence="3" id="KW-1185">Reference proteome</keyword>
<keyword evidence="2" id="KW-0378">Hydrolase</keyword>
<accession>A0A929PW41</accession>
<dbReference type="SUPFAM" id="SSF49464">
    <property type="entry name" value="Carboxypeptidase regulatory domain-like"/>
    <property type="match status" value="1"/>
</dbReference>
<dbReference type="AlphaFoldDB" id="A0A929PW41"/>
<dbReference type="EMBL" id="JADFFL010000001">
    <property type="protein sequence ID" value="MBE9660965.1"/>
    <property type="molecule type" value="Genomic_DNA"/>
</dbReference>
<feature type="chain" id="PRO_5037618694" evidence="1">
    <location>
        <begin position="19"/>
        <end position="395"/>
    </location>
</feature>
<dbReference type="RefSeq" id="WP_194110150.1">
    <property type="nucleotide sequence ID" value="NZ_JADFFL010000001.1"/>
</dbReference>
<feature type="signal peptide" evidence="1">
    <location>
        <begin position="1"/>
        <end position="18"/>
    </location>
</feature>